<organism evidence="4 5">
    <name type="scientific">Vibrio aestuarianus</name>
    <dbReference type="NCBI Taxonomy" id="28171"/>
    <lineage>
        <taxon>Bacteria</taxon>
        <taxon>Pseudomonadati</taxon>
        <taxon>Pseudomonadota</taxon>
        <taxon>Gammaproteobacteria</taxon>
        <taxon>Vibrionales</taxon>
        <taxon>Vibrionaceae</taxon>
        <taxon>Vibrio</taxon>
    </lineage>
</organism>
<dbReference type="Pfam" id="PF04266">
    <property type="entry name" value="ASCH"/>
    <property type="match status" value="1"/>
</dbReference>
<evidence type="ECO:0000256" key="2">
    <source>
        <dbReference type="HAMAP-Rule" id="MF_00684"/>
    </source>
</evidence>
<dbReference type="PANTHER" id="PTHR38088:SF2">
    <property type="entry name" value="UCP029143 FAMILY PROTEIN"/>
    <property type="match status" value="1"/>
</dbReference>
<dbReference type="InterPro" id="IPR015947">
    <property type="entry name" value="PUA-like_sf"/>
</dbReference>
<dbReference type="EC" id="3.5.1.135" evidence="2"/>
<gene>
    <name evidence="4" type="primary">yqfB</name>
    <name evidence="4" type="ORF">PYE51_06860</name>
</gene>
<evidence type="ECO:0000259" key="3">
    <source>
        <dbReference type="SMART" id="SM01022"/>
    </source>
</evidence>
<comment type="similarity">
    <text evidence="2">Belongs to the N(4)-acetylcytidine amidohydrolase family.</text>
</comment>
<accession>A0AAX3TYS3</accession>
<dbReference type="SMART" id="SM01022">
    <property type="entry name" value="ASCH"/>
    <property type="match status" value="1"/>
</dbReference>
<dbReference type="Proteomes" id="UP001239257">
    <property type="component" value="Chromosome 1"/>
</dbReference>
<dbReference type="Gene3D" id="2.30.130.30">
    <property type="entry name" value="Hypothetical protein"/>
    <property type="match status" value="1"/>
</dbReference>
<comment type="catalytic activity">
    <reaction evidence="2">
        <text>N(4)-acetyl-2'-deoxycytidine + H2O = 2'-deoxycytidine + acetate + H(+)</text>
        <dbReference type="Rhea" id="RHEA:62936"/>
        <dbReference type="ChEBI" id="CHEBI:15377"/>
        <dbReference type="ChEBI" id="CHEBI:15378"/>
        <dbReference type="ChEBI" id="CHEBI:15698"/>
        <dbReference type="ChEBI" id="CHEBI:30089"/>
        <dbReference type="ChEBI" id="CHEBI:146133"/>
        <dbReference type="EC" id="3.5.1.135"/>
    </reaction>
</comment>
<dbReference type="PANTHER" id="PTHR38088">
    <property type="entry name" value="UCP029143 FAMILY PROTEIN"/>
    <property type="match status" value="1"/>
</dbReference>
<sequence length="122" mass="14151">MTIPTEMTFFARFEADILAKKKVITIRDESESHYQAGSIVDVSTLEEGKWFCRLKIDAVEPILFSELSEFHAAQENMSLETLKQVIQDIYPGIEQLYVIHYQLVESDARHKYHDLKVKICVT</sequence>
<feature type="active site" description="Nucleophile" evidence="2">
    <location>
        <position position="25"/>
    </location>
</feature>
<dbReference type="NCBIfam" id="NF003443">
    <property type="entry name" value="PRK04980.1"/>
    <property type="match status" value="1"/>
</dbReference>
<feature type="active site" description="Proton donor" evidence="2">
    <location>
        <position position="75"/>
    </location>
</feature>
<dbReference type="SUPFAM" id="SSF88697">
    <property type="entry name" value="PUA domain-like"/>
    <property type="match status" value="1"/>
</dbReference>
<dbReference type="InterPro" id="IPR008314">
    <property type="entry name" value="AC4CH"/>
</dbReference>
<protein>
    <recommendedName>
        <fullName evidence="2">N(4)-acetylcytidine amidohydrolase</fullName>
        <shortName evidence="2">ac4C amidohydrolase</shortName>
        <ecNumber evidence="2">3.5.1.135</ecNumber>
    </recommendedName>
</protein>
<evidence type="ECO:0000313" key="5">
    <source>
        <dbReference type="Proteomes" id="UP001239257"/>
    </source>
</evidence>
<proteinExistence type="inferred from homology"/>
<dbReference type="EMBL" id="CP118709">
    <property type="protein sequence ID" value="WGK80406.1"/>
    <property type="molecule type" value="Genomic_DNA"/>
</dbReference>
<keyword evidence="1 2" id="KW-0378">Hydrolase</keyword>
<comment type="catalytic activity">
    <reaction evidence="2">
        <text>N(4)-acetylcytidine + H2O = cytidine + acetate + H(+)</text>
        <dbReference type="Rhea" id="RHEA:62932"/>
        <dbReference type="ChEBI" id="CHEBI:15377"/>
        <dbReference type="ChEBI" id="CHEBI:15378"/>
        <dbReference type="ChEBI" id="CHEBI:17562"/>
        <dbReference type="ChEBI" id="CHEBI:30089"/>
        <dbReference type="ChEBI" id="CHEBI:70989"/>
        <dbReference type="EC" id="3.5.1.135"/>
    </reaction>
</comment>
<dbReference type="PIRSF" id="PIRSF029143">
    <property type="entry name" value="UCP029143"/>
    <property type="match status" value="1"/>
</dbReference>
<dbReference type="AlphaFoldDB" id="A0AAX3TYS3"/>
<reference evidence="4" key="1">
    <citation type="submission" date="2022-02" db="EMBL/GenBank/DDBJ databases">
        <title>Emergence and expansion in Europe of a Vibrio aestuarianus clonal complex pathogenic for oysters.</title>
        <authorList>
            <person name="Mesnil A."/>
            <person name="Travers M.-A."/>
        </authorList>
    </citation>
    <scope>NUCLEOTIDE SEQUENCE</scope>
    <source>
        <strain evidence="4">U29</strain>
    </source>
</reference>
<dbReference type="HAMAP" id="MF_00684">
    <property type="entry name" value="ac4C_amidohydr"/>
    <property type="match status" value="1"/>
</dbReference>
<dbReference type="GO" id="GO:0005829">
    <property type="term" value="C:cytosol"/>
    <property type="evidence" value="ECO:0007669"/>
    <property type="project" value="TreeGrafter"/>
</dbReference>
<comment type="function">
    <text evidence="2">Catalyzes the hydrolysis of N(4)-acetylcytidine (ac4C).</text>
</comment>
<dbReference type="CDD" id="cd06552">
    <property type="entry name" value="ASCH_yqfb_like"/>
    <property type="match status" value="1"/>
</dbReference>
<feature type="domain" description="ASCH" evidence="3">
    <location>
        <begin position="7"/>
        <end position="105"/>
    </location>
</feature>
<evidence type="ECO:0000256" key="1">
    <source>
        <dbReference type="ARBA" id="ARBA00022801"/>
    </source>
</evidence>
<dbReference type="GO" id="GO:0016813">
    <property type="term" value="F:hydrolase activity, acting on carbon-nitrogen (but not peptide) bonds, in linear amidines"/>
    <property type="evidence" value="ECO:0007669"/>
    <property type="project" value="UniProtKB-UniRule"/>
</dbReference>
<dbReference type="RefSeq" id="WP_301063745.1">
    <property type="nucleotide sequence ID" value="NZ_CP118709.1"/>
</dbReference>
<feature type="active site" description="Proton acceptor" evidence="2">
    <location>
        <position position="22"/>
    </location>
</feature>
<evidence type="ECO:0000313" key="4">
    <source>
        <dbReference type="EMBL" id="WGK80406.1"/>
    </source>
</evidence>
<name>A0AAX3TYS3_9VIBR</name>
<dbReference type="InterPro" id="IPR007374">
    <property type="entry name" value="ASCH_domain"/>
</dbReference>
<comment type="catalytic activity">
    <reaction evidence="2">
        <text>N(4)-acetylcytosine + H2O = cytosine + acetate + H(+)</text>
        <dbReference type="Rhea" id="RHEA:62940"/>
        <dbReference type="ChEBI" id="CHEBI:15377"/>
        <dbReference type="ChEBI" id="CHEBI:15378"/>
        <dbReference type="ChEBI" id="CHEBI:16040"/>
        <dbReference type="ChEBI" id="CHEBI:30089"/>
        <dbReference type="ChEBI" id="CHEBI:146134"/>
        <dbReference type="EC" id="3.5.1.135"/>
    </reaction>
</comment>